<dbReference type="PANTHER" id="PTHR47485:SF1">
    <property type="entry name" value="THYLAKOID LUMENAL 17.4 KDA PROTEIN, CHLOROPLASTIC"/>
    <property type="match status" value="1"/>
</dbReference>
<evidence type="ECO:0000256" key="1">
    <source>
        <dbReference type="ARBA" id="ARBA00022737"/>
    </source>
</evidence>
<evidence type="ECO:0000256" key="3">
    <source>
        <dbReference type="SAM" id="Phobius"/>
    </source>
</evidence>
<dbReference type="eggNOG" id="COG1357">
    <property type="taxonomic scope" value="Bacteria"/>
</dbReference>
<dbReference type="PATRIC" id="fig|754477.3.peg.1256"/>
<dbReference type="HOGENOM" id="CLU_073602_0_0_6"/>
<dbReference type="Proteomes" id="UP000009145">
    <property type="component" value="Chromosome"/>
</dbReference>
<dbReference type="Gene3D" id="2.160.20.80">
    <property type="entry name" value="E3 ubiquitin-protein ligase SopA"/>
    <property type="match status" value="1"/>
</dbReference>
<keyword evidence="3" id="KW-0812">Transmembrane</keyword>
<name>I1YHN4_METFJ</name>
<feature type="region of interest" description="Disordered" evidence="2">
    <location>
        <begin position="68"/>
        <end position="103"/>
    </location>
</feature>
<dbReference type="KEGG" id="mec:Q7C_1277"/>
<evidence type="ECO:0000259" key="4">
    <source>
        <dbReference type="Pfam" id="PF14237"/>
    </source>
</evidence>
<dbReference type="SUPFAM" id="SSF141571">
    <property type="entry name" value="Pentapeptide repeat-like"/>
    <property type="match status" value="1"/>
</dbReference>
<dbReference type="AlphaFoldDB" id="I1YHN4"/>
<keyword evidence="3" id="KW-1133">Transmembrane helix</keyword>
<gene>
    <name evidence="5" type="ordered locus">Q7C_1277</name>
</gene>
<organism evidence="5 6">
    <name type="scientific">Methylophaga frappieri (strain ATCC BAA-2434 / DSM 25690 / JAM7)</name>
    <dbReference type="NCBI Taxonomy" id="754477"/>
    <lineage>
        <taxon>Bacteria</taxon>
        <taxon>Pseudomonadati</taxon>
        <taxon>Pseudomonadota</taxon>
        <taxon>Gammaproteobacteria</taxon>
        <taxon>Thiotrichales</taxon>
        <taxon>Piscirickettsiaceae</taxon>
        <taxon>Methylophaga</taxon>
    </lineage>
</organism>
<protein>
    <submittedName>
        <fullName evidence="5">Putative low-complexity protein</fullName>
    </submittedName>
</protein>
<sequence length="297" mass="33233">MHRLQGKWFTRHSGEVKGPFTIALLKSNLLLGRLTGETEVSQDNVNWQPLRDLPQLAELVDVFPDDVPSSQVAKHHDERDGFDRRKSATTAAQRQLRKQQRRMQEPLDRILQRQLRTRLRRHFRPKPQRWRLAATVFSLLVVSLFGLAWLYPAPFPVSESDCLTPAEPGVNWENCVFAAPDLSGKNLQQANLRNSVFATGNFMNSNLHSADLMYSDLSRADLSYTDLRAARLKGADLRQTDLQNSQLQSSDLSFADLTGARIGGADFTGAVLSGTIWINGQTCHQGSVGVCLPSPDN</sequence>
<feature type="compositionally biased region" description="Basic and acidic residues" evidence="2">
    <location>
        <begin position="74"/>
        <end position="86"/>
    </location>
</feature>
<accession>I1YHN4</accession>
<keyword evidence="6" id="KW-1185">Reference proteome</keyword>
<dbReference type="PANTHER" id="PTHR47485">
    <property type="entry name" value="THYLAKOID LUMENAL 17.4 KDA PROTEIN, CHLOROPLASTIC"/>
    <property type="match status" value="1"/>
</dbReference>
<feature type="transmembrane region" description="Helical" evidence="3">
    <location>
        <begin position="130"/>
        <end position="151"/>
    </location>
</feature>
<dbReference type="RefSeq" id="WP_014703847.1">
    <property type="nucleotide sequence ID" value="NC_017856.1"/>
</dbReference>
<keyword evidence="3" id="KW-0472">Membrane</keyword>
<dbReference type="InterPro" id="IPR001646">
    <property type="entry name" value="5peptide_repeat"/>
</dbReference>
<dbReference type="EMBL" id="CP003380">
    <property type="protein sequence ID" value="AFJ02427.1"/>
    <property type="molecule type" value="Genomic_DNA"/>
</dbReference>
<evidence type="ECO:0000313" key="6">
    <source>
        <dbReference type="Proteomes" id="UP000009145"/>
    </source>
</evidence>
<dbReference type="InterPro" id="IPR025640">
    <property type="entry name" value="GYF_2"/>
</dbReference>
<dbReference type="Pfam" id="PF00805">
    <property type="entry name" value="Pentapeptide"/>
    <property type="match status" value="2"/>
</dbReference>
<evidence type="ECO:0000256" key="2">
    <source>
        <dbReference type="SAM" id="MobiDB-lite"/>
    </source>
</evidence>
<evidence type="ECO:0000313" key="5">
    <source>
        <dbReference type="EMBL" id="AFJ02427.1"/>
    </source>
</evidence>
<proteinExistence type="predicted"/>
<feature type="domain" description="GYF" evidence="4">
    <location>
        <begin position="8"/>
        <end position="56"/>
    </location>
</feature>
<dbReference type="Pfam" id="PF14237">
    <property type="entry name" value="GYF_2"/>
    <property type="match status" value="1"/>
</dbReference>
<reference evidence="5 6" key="1">
    <citation type="journal article" date="2012" name="J. Bacteriol.">
        <title>Complete genome sequences of Methylophaga sp. strain JAM1 and Methylophaga sp. strain JAM7.</title>
        <authorList>
            <person name="Villeneuve C."/>
            <person name="Martineau C."/>
            <person name="Mauffrey F."/>
            <person name="Villemur R."/>
        </authorList>
    </citation>
    <scope>NUCLEOTIDE SEQUENCE [LARGE SCALE GENOMIC DNA]</scope>
    <source>
        <strain evidence="5 6">JAM7</strain>
    </source>
</reference>
<dbReference type="STRING" id="754477.Q7C_1277"/>
<keyword evidence="1" id="KW-0677">Repeat</keyword>